<reference evidence="2" key="1">
    <citation type="submission" date="2020-01" db="EMBL/GenBank/DDBJ databases">
        <authorList>
            <consortium name="DOE Joint Genome Institute"/>
            <person name="Haridas S."/>
            <person name="Albert R."/>
            <person name="Binder M."/>
            <person name="Bloem J."/>
            <person name="Labutti K."/>
            <person name="Salamov A."/>
            <person name="Andreopoulos B."/>
            <person name="Baker S.E."/>
            <person name="Barry K."/>
            <person name="Bills G."/>
            <person name="Bluhm B.H."/>
            <person name="Cannon C."/>
            <person name="Castanera R."/>
            <person name="Culley D.E."/>
            <person name="Daum C."/>
            <person name="Ezra D."/>
            <person name="Gonzalez J.B."/>
            <person name="Henrissat B."/>
            <person name="Kuo A."/>
            <person name="Liang C."/>
            <person name="Lipzen A."/>
            <person name="Lutzoni F."/>
            <person name="Magnuson J."/>
            <person name="Mondo S."/>
            <person name="Nolan M."/>
            <person name="Ohm R."/>
            <person name="Pangilinan J."/>
            <person name="Park H.-J."/>
            <person name="Ramirez L."/>
            <person name="Alfaro M."/>
            <person name="Sun H."/>
            <person name="Tritt A."/>
            <person name="Yoshinaga Y."/>
            <person name="Zwiers L.-H."/>
            <person name="Turgeon B.G."/>
            <person name="Goodwin S.B."/>
            <person name="Spatafora J.W."/>
            <person name="Crous P.W."/>
            <person name="Grigoriev I.V."/>
        </authorList>
    </citation>
    <scope>NUCLEOTIDE SEQUENCE</scope>
    <source>
        <strain evidence="2">CBS 394.84</strain>
    </source>
</reference>
<feature type="signal peptide" evidence="1">
    <location>
        <begin position="1"/>
        <end position="18"/>
    </location>
</feature>
<evidence type="ECO:0000313" key="3">
    <source>
        <dbReference type="Proteomes" id="UP000800039"/>
    </source>
</evidence>
<comment type="caution">
    <text evidence="2">The sequence shown here is derived from an EMBL/GenBank/DDBJ whole genome shotgun (WGS) entry which is preliminary data.</text>
</comment>
<dbReference type="AlphaFoldDB" id="A0A9P4GSI9"/>
<sequence length="184" mass="18865">MLFQKFALVSALAALVATQDISQDDIPQQCRAVCADIVSIAQRCDNENETDAAELACICRAPNANTLVPTCEACVAQFDRDDDQDDNPNDRNDVFEVLTRCNFTTTAHNSASASSVLQSIASSLVSASASASGSVAVTTSGTVVLTTRVPASTQVPQQTGAAMPAQTAGAAIGLGALGIALGML</sequence>
<evidence type="ECO:0000313" key="2">
    <source>
        <dbReference type="EMBL" id="KAF1851012.1"/>
    </source>
</evidence>
<evidence type="ECO:0000256" key="1">
    <source>
        <dbReference type="SAM" id="SignalP"/>
    </source>
</evidence>
<dbReference type="RefSeq" id="XP_040793575.1">
    <property type="nucleotide sequence ID" value="XM_040931549.1"/>
</dbReference>
<gene>
    <name evidence="2" type="ORF">K460DRAFT_350992</name>
</gene>
<accession>A0A9P4GSI9</accession>
<keyword evidence="3" id="KW-1185">Reference proteome</keyword>
<feature type="chain" id="PRO_5040361903" description="GPI anchored protein" evidence="1">
    <location>
        <begin position="19"/>
        <end position="184"/>
    </location>
</feature>
<dbReference type="EMBL" id="ML976614">
    <property type="protein sequence ID" value="KAF1851012.1"/>
    <property type="molecule type" value="Genomic_DNA"/>
</dbReference>
<dbReference type="OrthoDB" id="4843554at2759"/>
<protein>
    <recommendedName>
        <fullName evidence="4">GPI anchored protein</fullName>
    </recommendedName>
</protein>
<dbReference type="Proteomes" id="UP000800039">
    <property type="component" value="Unassembled WGS sequence"/>
</dbReference>
<organism evidence="2 3">
    <name type="scientific">Cucurbitaria berberidis CBS 394.84</name>
    <dbReference type="NCBI Taxonomy" id="1168544"/>
    <lineage>
        <taxon>Eukaryota</taxon>
        <taxon>Fungi</taxon>
        <taxon>Dikarya</taxon>
        <taxon>Ascomycota</taxon>
        <taxon>Pezizomycotina</taxon>
        <taxon>Dothideomycetes</taxon>
        <taxon>Pleosporomycetidae</taxon>
        <taxon>Pleosporales</taxon>
        <taxon>Pleosporineae</taxon>
        <taxon>Cucurbitariaceae</taxon>
        <taxon>Cucurbitaria</taxon>
    </lineage>
</organism>
<keyword evidence="1" id="KW-0732">Signal</keyword>
<dbReference type="GeneID" id="63848801"/>
<evidence type="ECO:0008006" key="4">
    <source>
        <dbReference type="Google" id="ProtNLM"/>
    </source>
</evidence>
<proteinExistence type="predicted"/>
<name>A0A9P4GSI9_9PLEO</name>